<dbReference type="RefSeq" id="WP_209650968.1">
    <property type="nucleotide sequence ID" value="NZ_JBEPNV010000001.1"/>
</dbReference>
<accession>A0ABV2NL48</accession>
<evidence type="ECO:0000313" key="1">
    <source>
        <dbReference type="EMBL" id="MET3867232.1"/>
    </source>
</evidence>
<evidence type="ECO:0000313" key="2">
    <source>
        <dbReference type="Proteomes" id="UP001549119"/>
    </source>
</evidence>
<proteinExistence type="predicted"/>
<reference evidence="1 2" key="1">
    <citation type="submission" date="2024-06" db="EMBL/GenBank/DDBJ databases">
        <title>Genomics of switchgrass bacterial isolates.</title>
        <authorList>
            <person name="Shade A."/>
        </authorList>
    </citation>
    <scope>NUCLEOTIDE SEQUENCE [LARGE SCALE GENOMIC DNA]</scope>
    <source>
        <strain evidence="1 2">PvP084</strain>
    </source>
</reference>
<gene>
    <name evidence="1" type="ORF">ABIC20_004541</name>
</gene>
<keyword evidence="2" id="KW-1185">Reference proteome</keyword>
<sequence length="150" mass="15864">MSVHDALEAWSEGRLSTERTLELTGCADVDELLRACDSSDVPRPRDETAIEAKAVAACRDPSAARWSVEDGTGCSSRVELRVSVLVGTQRSTIIVADPITGRAHFHEVVPHGSETATAAEAVRALIGARVDLKPALEPGGVPEPLGERGK</sequence>
<organism evidence="1 2">
    <name type="scientific">Methylobacterium radiotolerans</name>
    <dbReference type="NCBI Taxonomy" id="31998"/>
    <lineage>
        <taxon>Bacteria</taxon>
        <taxon>Pseudomonadati</taxon>
        <taxon>Pseudomonadota</taxon>
        <taxon>Alphaproteobacteria</taxon>
        <taxon>Hyphomicrobiales</taxon>
        <taxon>Methylobacteriaceae</taxon>
        <taxon>Methylobacterium</taxon>
    </lineage>
</organism>
<dbReference type="EMBL" id="JBEPNW010000002">
    <property type="protein sequence ID" value="MET3867232.1"/>
    <property type="molecule type" value="Genomic_DNA"/>
</dbReference>
<name>A0ABV2NL48_9HYPH</name>
<dbReference type="Proteomes" id="UP001549119">
    <property type="component" value="Unassembled WGS sequence"/>
</dbReference>
<protein>
    <submittedName>
        <fullName evidence="1">Uncharacterized protein</fullName>
    </submittedName>
</protein>
<comment type="caution">
    <text evidence="1">The sequence shown here is derived from an EMBL/GenBank/DDBJ whole genome shotgun (WGS) entry which is preliminary data.</text>
</comment>